<feature type="compositionally biased region" description="Basic and acidic residues" evidence="1">
    <location>
        <begin position="17"/>
        <end position="31"/>
    </location>
</feature>
<dbReference type="AlphaFoldDB" id="A0A6N2ZUA2"/>
<name>A0A6N2ZUA2_9STRE</name>
<accession>A0A6N2ZUA2</accession>
<reference evidence="3" key="1">
    <citation type="submission" date="2019-11" db="EMBL/GenBank/DDBJ databases">
        <authorList>
            <person name="Feng L."/>
        </authorList>
    </citation>
    <scope>NUCLEOTIDE SEQUENCE</scope>
    <source>
        <strain evidence="3">SLutetiensisLFYP71</strain>
    </source>
</reference>
<dbReference type="Pfam" id="PF08460">
    <property type="entry name" value="SH3_5"/>
    <property type="match status" value="3"/>
</dbReference>
<organism evidence="3">
    <name type="scientific">Streptococcus lutetiensis</name>
    <dbReference type="NCBI Taxonomy" id="150055"/>
    <lineage>
        <taxon>Bacteria</taxon>
        <taxon>Bacillati</taxon>
        <taxon>Bacillota</taxon>
        <taxon>Bacilli</taxon>
        <taxon>Lactobacillales</taxon>
        <taxon>Streptococcaceae</taxon>
        <taxon>Streptococcus</taxon>
    </lineage>
</organism>
<feature type="compositionally biased region" description="Basic and acidic residues" evidence="1">
    <location>
        <begin position="1"/>
        <end position="10"/>
    </location>
</feature>
<sequence>MPDIGDKEETVNAEQDLALKDDQVSTKENQPEQKTVVSEEINQSADFPETVTVDAADLVGEAKANQESFVRESKVSVTAQSNLPSQGYYTYSQKTEAKNEPSASAPVAFYTNSGDRVFYDQVLIRDGYQWISYNSYSDQRRYAAISKLTAEVVQKLSSSLNFQNVTSQGFDILVTDVLDPKGITSVKVPVWTVKDDQDDIIWYDATRQGNGDYKVRVNIVEHKGETGTYNAHLYYQESDGHLPRVVAKQVTLPEKATGAQTLPAQGSYVFQNTVEVKNEARMSAPIEFVFEKGYKLDYYDQVLETDNHQWLSYVSYGGIRRYIPIATLTSQKSTGDISVNNHVNRDFDVVISNVSDANGVSEVKVPIWTVKNDQDDIIWYDGVKQSDGTYKVNVKLSDHRNERGIYNIHLYYVESNGQLQGVTGTQVTLPEARLSGDLHISNQSEAGFDVLVTNVSNPGSLKAVKVPVWSTQGGQDDIIWYTATKQADGSYKKRVNVSDHKSNYGEYNIHLYYEQADGSLKGVSGVKTTVEAPKVPVMPQSGSYTFTSSKEVKSQPKVSVATEFKLDAGYQVRYDKALYADGHQWISYLSYGSLRRYVLID</sequence>
<gene>
    <name evidence="3" type="ORF">SLLFYP71_00751</name>
</gene>
<dbReference type="SMART" id="SM00287">
    <property type="entry name" value="SH3b"/>
    <property type="match status" value="3"/>
</dbReference>
<feature type="domain" description="SH3b" evidence="2">
    <location>
        <begin position="264"/>
        <end position="332"/>
    </location>
</feature>
<dbReference type="InterPro" id="IPR013688">
    <property type="entry name" value="GBS_Bsp-like"/>
</dbReference>
<evidence type="ECO:0000313" key="3">
    <source>
        <dbReference type="EMBL" id="VYT81496.1"/>
    </source>
</evidence>
<feature type="domain" description="SH3b" evidence="2">
    <location>
        <begin position="541"/>
        <end position="600"/>
    </location>
</feature>
<evidence type="ECO:0000256" key="1">
    <source>
        <dbReference type="SAM" id="MobiDB-lite"/>
    </source>
</evidence>
<dbReference type="Pfam" id="PF08481">
    <property type="entry name" value="GBS_Bsp-like"/>
    <property type="match status" value="3"/>
</dbReference>
<dbReference type="InterPro" id="IPR003646">
    <property type="entry name" value="SH3-like_bac-type"/>
</dbReference>
<dbReference type="RefSeq" id="WP_156672666.1">
    <property type="nucleotide sequence ID" value="NZ_CAXUKC010000006.1"/>
</dbReference>
<dbReference type="EMBL" id="CACRUI010000006">
    <property type="protein sequence ID" value="VYT81496.1"/>
    <property type="molecule type" value="Genomic_DNA"/>
</dbReference>
<evidence type="ECO:0000259" key="2">
    <source>
        <dbReference type="SMART" id="SM00287"/>
    </source>
</evidence>
<dbReference type="Gene3D" id="2.60.40.3760">
    <property type="match status" value="3"/>
</dbReference>
<protein>
    <submittedName>
        <fullName evidence="3">GBS Bsp-like repeat protein</fullName>
    </submittedName>
</protein>
<feature type="compositionally biased region" description="Polar residues" evidence="1">
    <location>
        <begin position="32"/>
        <end position="43"/>
    </location>
</feature>
<proteinExistence type="predicted"/>
<dbReference type="Gene3D" id="2.30.30.40">
    <property type="entry name" value="SH3 Domains"/>
    <property type="match status" value="3"/>
</dbReference>
<feature type="region of interest" description="Disordered" evidence="1">
    <location>
        <begin position="1"/>
        <end position="43"/>
    </location>
</feature>
<feature type="domain" description="SH3b" evidence="2">
    <location>
        <begin position="84"/>
        <end position="152"/>
    </location>
</feature>